<sequence length="180" mass="19370">MSDKQKEMEASAPFTDSNVYPADPPPPYTISASQMQQGGTFPFPQSGYGMPQNTYGVPQHQQGSYGPPAGAYGAPQGLLRTATGYGYAPQQQPPAYYMPPQQQQVPNYGYYQQQMYPGFGYPNQAQMQFAPGQSVVVKVLGRFDPGSFDPGLLEPRRVVAPLTVAFLPNPAPGLVPSASS</sequence>
<dbReference type="EMBL" id="OB660425">
    <property type="protein sequence ID" value="CAD7224723.1"/>
    <property type="molecule type" value="Genomic_DNA"/>
</dbReference>
<protein>
    <submittedName>
        <fullName evidence="2">Uncharacterized protein</fullName>
    </submittedName>
</protein>
<dbReference type="AlphaFoldDB" id="A0A7R8ZME9"/>
<gene>
    <name evidence="2" type="ORF">CTOB1V02_LOCUS2676</name>
</gene>
<feature type="region of interest" description="Disordered" evidence="1">
    <location>
        <begin position="1"/>
        <end position="72"/>
    </location>
</feature>
<reference evidence="2" key="1">
    <citation type="submission" date="2020-11" db="EMBL/GenBank/DDBJ databases">
        <authorList>
            <person name="Tran Van P."/>
        </authorList>
    </citation>
    <scope>NUCLEOTIDE SEQUENCE</scope>
</reference>
<organism evidence="2">
    <name type="scientific">Cyprideis torosa</name>
    <dbReference type="NCBI Taxonomy" id="163714"/>
    <lineage>
        <taxon>Eukaryota</taxon>
        <taxon>Metazoa</taxon>
        <taxon>Ecdysozoa</taxon>
        <taxon>Arthropoda</taxon>
        <taxon>Crustacea</taxon>
        <taxon>Oligostraca</taxon>
        <taxon>Ostracoda</taxon>
        <taxon>Podocopa</taxon>
        <taxon>Podocopida</taxon>
        <taxon>Cytherocopina</taxon>
        <taxon>Cytheroidea</taxon>
        <taxon>Cytherideidae</taxon>
        <taxon>Cyprideis</taxon>
    </lineage>
</organism>
<feature type="compositionally biased region" description="Polar residues" evidence="1">
    <location>
        <begin position="51"/>
        <end position="64"/>
    </location>
</feature>
<evidence type="ECO:0000256" key="1">
    <source>
        <dbReference type="SAM" id="MobiDB-lite"/>
    </source>
</evidence>
<feature type="compositionally biased region" description="Polar residues" evidence="1">
    <location>
        <begin position="30"/>
        <end position="39"/>
    </location>
</feature>
<proteinExistence type="predicted"/>
<accession>A0A7R8ZME9</accession>
<name>A0A7R8ZME9_9CRUS</name>
<evidence type="ECO:0000313" key="2">
    <source>
        <dbReference type="EMBL" id="CAD7224723.1"/>
    </source>
</evidence>